<feature type="coiled-coil region" evidence="11">
    <location>
        <begin position="397"/>
        <end position="465"/>
    </location>
</feature>
<dbReference type="PROSITE" id="PS00107">
    <property type="entry name" value="PROTEIN_KINASE_ATP"/>
    <property type="match status" value="1"/>
</dbReference>
<keyword evidence="11" id="KW-0175">Coiled coil</keyword>
<dbReference type="Gene3D" id="1.25.40.20">
    <property type="entry name" value="Ankyrin repeat-containing domain"/>
    <property type="match status" value="1"/>
</dbReference>
<dbReference type="AlphaFoldDB" id="A0A4Z1T9J7"/>
<evidence type="ECO:0000313" key="13">
    <source>
        <dbReference type="EMBL" id="TNJ29201.1"/>
    </source>
</evidence>
<dbReference type="PROSITE" id="PS50011">
    <property type="entry name" value="PROTEIN_KINASE_DOM"/>
    <property type="match status" value="1"/>
</dbReference>
<reference evidence="13 14" key="1">
    <citation type="submission" date="2019-05" db="EMBL/GenBank/DDBJ databases">
        <title>The compact genome of Giardia muris reveals important steps in the evolution of intestinal protozoan parasites.</title>
        <authorList>
            <person name="Xu F."/>
            <person name="Jimenez-Gonzalez A."/>
            <person name="Einarsson E."/>
            <person name="Astvaldsson A."/>
            <person name="Peirasmaki D."/>
            <person name="Eckmann L."/>
            <person name="Andersson J.O."/>
            <person name="Svard S.G."/>
            <person name="Jerlstrom-Hultqvist J."/>
        </authorList>
    </citation>
    <scope>NUCLEOTIDE SEQUENCE [LARGE SCALE GENOMIC DNA]</scope>
    <source>
        <strain evidence="13 14">Roberts-Thomson</strain>
    </source>
</reference>
<dbReference type="EC" id="2.7.11.1" evidence="2"/>
<dbReference type="GO" id="GO:0004674">
    <property type="term" value="F:protein serine/threonine kinase activity"/>
    <property type="evidence" value="ECO:0007669"/>
    <property type="project" value="UniProtKB-KW"/>
</dbReference>
<dbReference type="InterPro" id="IPR008271">
    <property type="entry name" value="Ser/Thr_kinase_AS"/>
</dbReference>
<sequence length="712" mass="79071">MAETELMRASSRGDVVGVTSYASQAGLRDAQCRTALMRAAERGYAKIVRLLRPVESRMQDLFGQTALMLAIQGGHRGCVTLLLHERGVKSYSGETVEALASRLLDSSDDSMRDRRRAILESIQQVDEYPDLPDKLSMYELTGTIGRGGYGTIYSAYHPVHGVCVLKVIEYEEMSDETIECLRRELAVIPAIKHPHILEYYDVDEDMEYELAYIAMVWCSRTLLDEIRERRMRKNRFSDLEIWRCMKDLSSGLVCLHGKGFIHGDLKPGNVFVTGDGRYVLADFGLIRDLNESIDSTIVAGTEMYMAPELFEPDTTYSKAIDTWALGVISYELARGVVPFADSDAAVHSQPPSIKGRSPQLISLIFGLLNKDPDMRPTAEAILDEATYQVELILTASAVEKETMIEELTQKVAQLTTEKEESLTGLEEEARTRMLQQLLTVKNSEIVTLMDELVMLREKVEEKEMNGVQGSSPPGTGRHRLSSISTASDMTLKQAETASVIVREYYKTELEKADQSIRDLHEQMRILDEEGPKLTPLSLTQRSLRTTSLSQPSSALLNSDTSKNIPSLKQDLTQLLTSLGEARLRWAEETRGAAIQNRSQANGSISVQQPSGLEPSHQEALTSIVLDLGNLATVCKADIAALRNLYSSLMRCEKAVKLYLKQVNNAKGKEPQRPKEAILVAGKQQAEGLSQQAIELLDTIQQSGALFSLLSAL</sequence>
<dbReference type="GO" id="GO:0005524">
    <property type="term" value="F:ATP binding"/>
    <property type="evidence" value="ECO:0007669"/>
    <property type="project" value="UniProtKB-UniRule"/>
</dbReference>
<keyword evidence="4" id="KW-0808">Transferase</keyword>
<keyword evidence="3" id="KW-0723">Serine/threonine-protein kinase</keyword>
<dbReference type="PROSITE" id="PS00108">
    <property type="entry name" value="PROTEIN_KINASE_ST"/>
    <property type="match status" value="1"/>
</dbReference>
<dbReference type="PANTHER" id="PTHR43671:SF98">
    <property type="entry name" value="SERINE_THREONINE-PROTEIN KINASE NEK11"/>
    <property type="match status" value="1"/>
</dbReference>
<evidence type="ECO:0000256" key="4">
    <source>
        <dbReference type="ARBA" id="ARBA00022679"/>
    </source>
</evidence>
<dbReference type="InterPro" id="IPR050660">
    <property type="entry name" value="NEK_Ser/Thr_kinase"/>
</dbReference>
<dbReference type="InterPro" id="IPR000719">
    <property type="entry name" value="Prot_kinase_dom"/>
</dbReference>
<dbReference type="CDD" id="cd14014">
    <property type="entry name" value="STKc_PknB_like"/>
    <property type="match status" value="1"/>
</dbReference>
<feature type="domain" description="Protein kinase" evidence="12">
    <location>
        <begin position="138"/>
        <end position="387"/>
    </location>
</feature>
<dbReference type="PANTHER" id="PTHR43671">
    <property type="entry name" value="SERINE/THREONINE-PROTEIN KINASE NEK"/>
    <property type="match status" value="1"/>
</dbReference>
<feature type="coiled-coil region" evidence="11">
    <location>
        <begin position="502"/>
        <end position="529"/>
    </location>
</feature>
<comment type="caution">
    <text evidence="13">The sequence shown here is derived from an EMBL/GenBank/DDBJ whole genome shotgun (WGS) entry which is preliminary data.</text>
</comment>
<dbReference type="InterPro" id="IPR036770">
    <property type="entry name" value="Ankyrin_rpt-contain_sf"/>
</dbReference>
<keyword evidence="7 10" id="KW-0067">ATP-binding</keyword>
<evidence type="ECO:0000256" key="11">
    <source>
        <dbReference type="SAM" id="Coils"/>
    </source>
</evidence>
<proteinExistence type="inferred from homology"/>
<accession>A0A4Z1T9J7</accession>
<dbReference type="SUPFAM" id="SSF56112">
    <property type="entry name" value="Protein kinase-like (PK-like)"/>
    <property type="match status" value="1"/>
</dbReference>
<dbReference type="InterPro" id="IPR011009">
    <property type="entry name" value="Kinase-like_dom_sf"/>
</dbReference>
<keyword evidence="5 10" id="KW-0547">Nucleotide-binding</keyword>
<gene>
    <name evidence="13" type="ORF">GMRT_14968</name>
</gene>
<dbReference type="SMART" id="SM00220">
    <property type="entry name" value="S_TKc"/>
    <property type="match status" value="1"/>
</dbReference>
<dbReference type="SUPFAM" id="SSF48403">
    <property type="entry name" value="Ankyrin repeat"/>
    <property type="match status" value="1"/>
</dbReference>
<evidence type="ECO:0000256" key="3">
    <source>
        <dbReference type="ARBA" id="ARBA00022527"/>
    </source>
</evidence>
<dbReference type="InterPro" id="IPR017441">
    <property type="entry name" value="Protein_kinase_ATP_BS"/>
</dbReference>
<evidence type="ECO:0000256" key="8">
    <source>
        <dbReference type="ARBA" id="ARBA00047899"/>
    </source>
</evidence>
<keyword evidence="6 13" id="KW-0418">Kinase</keyword>
<name>A0A4Z1T9J7_GIAMU</name>
<evidence type="ECO:0000259" key="12">
    <source>
        <dbReference type="PROSITE" id="PS50011"/>
    </source>
</evidence>
<dbReference type="VEuPathDB" id="GiardiaDB:GMRT_14968"/>
<evidence type="ECO:0000256" key="1">
    <source>
        <dbReference type="ARBA" id="ARBA00010886"/>
    </source>
</evidence>
<protein>
    <recommendedName>
        <fullName evidence="2">non-specific serine/threonine protein kinase</fullName>
        <ecNumber evidence="2">2.7.11.1</ecNumber>
    </recommendedName>
</protein>
<evidence type="ECO:0000256" key="5">
    <source>
        <dbReference type="ARBA" id="ARBA00022741"/>
    </source>
</evidence>
<evidence type="ECO:0000256" key="6">
    <source>
        <dbReference type="ARBA" id="ARBA00022777"/>
    </source>
</evidence>
<keyword evidence="14" id="KW-1185">Reference proteome</keyword>
<feature type="binding site" evidence="10">
    <location>
        <position position="166"/>
    </location>
    <ligand>
        <name>ATP</name>
        <dbReference type="ChEBI" id="CHEBI:30616"/>
    </ligand>
</feature>
<dbReference type="Pfam" id="PF00069">
    <property type="entry name" value="Pkinase"/>
    <property type="match status" value="1"/>
</dbReference>
<dbReference type="OrthoDB" id="10261027at2759"/>
<evidence type="ECO:0000256" key="9">
    <source>
        <dbReference type="ARBA" id="ARBA00048679"/>
    </source>
</evidence>
<dbReference type="InterPro" id="IPR002110">
    <property type="entry name" value="Ankyrin_rpt"/>
</dbReference>
<dbReference type="SMART" id="SM00248">
    <property type="entry name" value="ANK"/>
    <property type="match status" value="2"/>
</dbReference>
<dbReference type="EMBL" id="VDLU01000002">
    <property type="protein sequence ID" value="TNJ29201.1"/>
    <property type="molecule type" value="Genomic_DNA"/>
</dbReference>
<comment type="similarity">
    <text evidence="1">Belongs to the protein kinase superfamily. NEK Ser/Thr protein kinase family. NIMA subfamily.</text>
</comment>
<evidence type="ECO:0000256" key="7">
    <source>
        <dbReference type="ARBA" id="ARBA00022840"/>
    </source>
</evidence>
<dbReference type="Proteomes" id="UP000315496">
    <property type="component" value="Chromosome 2"/>
</dbReference>
<comment type="catalytic activity">
    <reaction evidence="9">
        <text>L-seryl-[protein] + ATP = O-phospho-L-seryl-[protein] + ADP + H(+)</text>
        <dbReference type="Rhea" id="RHEA:17989"/>
        <dbReference type="Rhea" id="RHEA-COMP:9863"/>
        <dbReference type="Rhea" id="RHEA-COMP:11604"/>
        <dbReference type="ChEBI" id="CHEBI:15378"/>
        <dbReference type="ChEBI" id="CHEBI:29999"/>
        <dbReference type="ChEBI" id="CHEBI:30616"/>
        <dbReference type="ChEBI" id="CHEBI:83421"/>
        <dbReference type="ChEBI" id="CHEBI:456216"/>
        <dbReference type="EC" id="2.7.11.1"/>
    </reaction>
</comment>
<evidence type="ECO:0000313" key="14">
    <source>
        <dbReference type="Proteomes" id="UP000315496"/>
    </source>
</evidence>
<evidence type="ECO:0000256" key="2">
    <source>
        <dbReference type="ARBA" id="ARBA00012513"/>
    </source>
</evidence>
<dbReference type="Gene3D" id="1.10.510.10">
    <property type="entry name" value="Transferase(Phosphotransferase) domain 1"/>
    <property type="match status" value="1"/>
</dbReference>
<evidence type="ECO:0000256" key="10">
    <source>
        <dbReference type="PROSITE-ProRule" id="PRU10141"/>
    </source>
</evidence>
<dbReference type="Pfam" id="PF12796">
    <property type="entry name" value="Ank_2"/>
    <property type="match status" value="1"/>
</dbReference>
<organism evidence="13 14">
    <name type="scientific">Giardia muris</name>
    <dbReference type="NCBI Taxonomy" id="5742"/>
    <lineage>
        <taxon>Eukaryota</taxon>
        <taxon>Metamonada</taxon>
        <taxon>Diplomonadida</taxon>
        <taxon>Hexamitidae</taxon>
        <taxon>Giardiinae</taxon>
        <taxon>Giardia</taxon>
    </lineage>
</organism>
<comment type="catalytic activity">
    <reaction evidence="8">
        <text>L-threonyl-[protein] + ATP = O-phospho-L-threonyl-[protein] + ADP + H(+)</text>
        <dbReference type="Rhea" id="RHEA:46608"/>
        <dbReference type="Rhea" id="RHEA-COMP:11060"/>
        <dbReference type="Rhea" id="RHEA-COMP:11605"/>
        <dbReference type="ChEBI" id="CHEBI:15378"/>
        <dbReference type="ChEBI" id="CHEBI:30013"/>
        <dbReference type="ChEBI" id="CHEBI:30616"/>
        <dbReference type="ChEBI" id="CHEBI:61977"/>
        <dbReference type="ChEBI" id="CHEBI:456216"/>
        <dbReference type="EC" id="2.7.11.1"/>
    </reaction>
</comment>